<dbReference type="PANTHER" id="PTHR38011">
    <property type="entry name" value="DIHYDROFOLATE REDUCTASE FAMILY PROTEIN (AFU_ORTHOLOGUE AFUA_8G06820)"/>
    <property type="match status" value="1"/>
</dbReference>
<evidence type="ECO:0000259" key="1">
    <source>
        <dbReference type="Pfam" id="PF01872"/>
    </source>
</evidence>
<dbReference type="Proteomes" id="UP000242687">
    <property type="component" value="Unassembled WGS sequence"/>
</dbReference>
<dbReference type="GO" id="GO:0009231">
    <property type="term" value="P:riboflavin biosynthetic process"/>
    <property type="evidence" value="ECO:0007669"/>
    <property type="project" value="InterPro"/>
</dbReference>
<protein>
    <submittedName>
        <fullName evidence="2">Dihydrofolate reductase</fullName>
    </submittedName>
</protein>
<keyword evidence="3" id="KW-1185">Reference proteome</keyword>
<dbReference type="InterPro" id="IPR002734">
    <property type="entry name" value="RibDG_C"/>
</dbReference>
<evidence type="ECO:0000313" key="2">
    <source>
        <dbReference type="EMBL" id="PJJ80211.1"/>
    </source>
</evidence>
<dbReference type="Pfam" id="PF01872">
    <property type="entry name" value="RibD_C"/>
    <property type="match status" value="1"/>
</dbReference>
<dbReference type="EMBL" id="PGFJ01000002">
    <property type="protein sequence ID" value="PJJ80211.1"/>
    <property type="molecule type" value="Genomic_DNA"/>
</dbReference>
<dbReference type="PANTHER" id="PTHR38011:SF11">
    <property type="entry name" value="2,5-DIAMINO-6-RIBOSYLAMINO-4(3H)-PYRIMIDINONE 5'-PHOSPHATE REDUCTASE"/>
    <property type="match status" value="1"/>
</dbReference>
<name>A0A2H9VPH3_9SPHI</name>
<organism evidence="2 3">
    <name type="scientific">Mucilaginibacter auburnensis</name>
    <dbReference type="NCBI Taxonomy" id="1457233"/>
    <lineage>
        <taxon>Bacteria</taxon>
        <taxon>Pseudomonadati</taxon>
        <taxon>Bacteroidota</taxon>
        <taxon>Sphingobacteriia</taxon>
        <taxon>Sphingobacteriales</taxon>
        <taxon>Sphingobacteriaceae</taxon>
        <taxon>Mucilaginibacter</taxon>
    </lineage>
</organism>
<proteinExistence type="predicted"/>
<dbReference type="RefSeq" id="WP_100342502.1">
    <property type="nucleotide sequence ID" value="NZ_PGFJ01000002.1"/>
</dbReference>
<gene>
    <name evidence="2" type="ORF">CLV57_3358</name>
</gene>
<dbReference type="InterPro" id="IPR024072">
    <property type="entry name" value="DHFR-like_dom_sf"/>
</dbReference>
<feature type="domain" description="Bacterial bifunctional deaminase-reductase C-terminal" evidence="1">
    <location>
        <begin position="5"/>
        <end position="168"/>
    </location>
</feature>
<reference evidence="2 3" key="1">
    <citation type="submission" date="2017-11" db="EMBL/GenBank/DDBJ databases">
        <title>Genomic Encyclopedia of Archaeal and Bacterial Type Strains, Phase II (KMG-II): From Individual Species to Whole Genera.</title>
        <authorList>
            <person name="Goeker M."/>
        </authorList>
    </citation>
    <scope>NUCLEOTIDE SEQUENCE [LARGE SCALE GENOMIC DNA]</scope>
    <source>
        <strain evidence="2 3">DSM 28175</strain>
    </source>
</reference>
<comment type="caution">
    <text evidence="2">The sequence shown here is derived from an EMBL/GenBank/DDBJ whole genome shotgun (WGS) entry which is preliminary data.</text>
</comment>
<dbReference type="InterPro" id="IPR050765">
    <property type="entry name" value="Riboflavin_Biosynth_HTPR"/>
</dbReference>
<dbReference type="Gene3D" id="3.40.430.10">
    <property type="entry name" value="Dihydrofolate Reductase, subunit A"/>
    <property type="match status" value="1"/>
</dbReference>
<dbReference type="SUPFAM" id="SSF53597">
    <property type="entry name" value="Dihydrofolate reductase-like"/>
    <property type="match status" value="1"/>
</dbReference>
<accession>A0A2H9VPH3</accession>
<dbReference type="AlphaFoldDB" id="A0A2H9VPH3"/>
<dbReference type="GO" id="GO:0008703">
    <property type="term" value="F:5-amino-6-(5-phosphoribosylamino)uracil reductase activity"/>
    <property type="evidence" value="ECO:0007669"/>
    <property type="project" value="InterPro"/>
</dbReference>
<evidence type="ECO:0000313" key="3">
    <source>
        <dbReference type="Proteomes" id="UP000242687"/>
    </source>
</evidence>
<sequence>MPNIVYIATSIDGYIAKPDGGIDWLNEIPNPDGNDYGFGEFMKRIDGILMGRSTYEIVMDFEQWFYSKPVFVLSNTWKELPGKWASKAELIKRHTTDELLETLYAKGINTIYVDGGKTIQTFLAADKIDEMIITRVPIVLGAGIPLFTPDLPELRFEHIATETYHGGLVKSHYLRKR</sequence>
<dbReference type="OrthoDB" id="195113at2"/>